<accession>A0ACC2DVJ9</accession>
<name>A0ACC2DVJ9_DIPCM</name>
<dbReference type="Proteomes" id="UP001162992">
    <property type="component" value="Chromosome 4"/>
</dbReference>
<keyword evidence="2" id="KW-1185">Reference proteome</keyword>
<comment type="caution">
    <text evidence="1">The sequence shown here is derived from an EMBL/GenBank/DDBJ whole genome shotgun (WGS) entry which is preliminary data.</text>
</comment>
<proteinExistence type="predicted"/>
<evidence type="ECO:0000313" key="1">
    <source>
        <dbReference type="EMBL" id="KAJ7558249.1"/>
    </source>
</evidence>
<organism evidence="1 2">
    <name type="scientific">Diphasiastrum complanatum</name>
    <name type="common">Issler's clubmoss</name>
    <name type="synonym">Lycopodium complanatum</name>
    <dbReference type="NCBI Taxonomy" id="34168"/>
    <lineage>
        <taxon>Eukaryota</taxon>
        <taxon>Viridiplantae</taxon>
        <taxon>Streptophyta</taxon>
        <taxon>Embryophyta</taxon>
        <taxon>Tracheophyta</taxon>
        <taxon>Lycopodiopsida</taxon>
        <taxon>Lycopodiales</taxon>
        <taxon>Lycopodiaceae</taxon>
        <taxon>Lycopodioideae</taxon>
        <taxon>Diphasiastrum</taxon>
    </lineage>
</organism>
<reference evidence="2" key="1">
    <citation type="journal article" date="2024" name="Proc. Natl. Acad. Sci. U.S.A.">
        <title>Extraordinary preservation of gene collinearity over three hundred million years revealed in homosporous lycophytes.</title>
        <authorList>
            <person name="Li C."/>
            <person name="Wickell D."/>
            <person name="Kuo L.Y."/>
            <person name="Chen X."/>
            <person name="Nie B."/>
            <person name="Liao X."/>
            <person name="Peng D."/>
            <person name="Ji J."/>
            <person name="Jenkins J."/>
            <person name="Williams M."/>
            <person name="Shu S."/>
            <person name="Plott C."/>
            <person name="Barry K."/>
            <person name="Rajasekar S."/>
            <person name="Grimwood J."/>
            <person name="Han X."/>
            <person name="Sun S."/>
            <person name="Hou Z."/>
            <person name="He W."/>
            <person name="Dai G."/>
            <person name="Sun C."/>
            <person name="Schmutz J."/>
            <person name="Leebens-Mack J.H."/>
            <person name="Li F.W."/>
            <person name="Wang L."/>
        </authorList>
    </citation>
    <scope>NUCLEOTIDE SEQUENCE [LARGE SCALE GENOMIC DNA]</scope>
    <source>
        <strain evidence="2">cv. PW_Plant_1</strain>
    </source>
</reference>
<dbReference type="EMBL" id="CM055095">
    <property type="protein sequence ID" value="KAJ7558249.1"/>
    <property type="molecule type" value="Genomic_DNA"/>
</dbReference>
<sequence>MYVHVLCVCMCVVCVCHYLLAEILCLSVNQKPNFLVYACHDTSFMRCLIIHRHILFIFFTWI</sequence>
<evidence type="ECO:0000313" key="2">
    <source>
        <dbReference type="Proteomes" id="UP001162992"/>
    </source>
</evidence>
<protein>
    <submittedName>
        <fullName evidence="1">Uncharacterized protein</fullName>
    </submittedName>
</protein>
<gene>
    <name evidence="1" type="ORF">O6H91_04G030600</name>
</gene>